<feature type="compositionally biased region" description="Polar residues" evidence="1">
    <location>
        <begin position="94"/>
        <end position="105"/>
    </location>
</feature>
<dbReference type="Proteomes" id="UP000289323">
    <property type="component" value="Unassembled WGS sequence"/>
</dbReference>
<evidence type="ECO:0000256" key="1">
    <source>
        <dbReference type="SAM" id="MobiDB-lite"/>
    </source>
</evidence>
<accession>A0A446BXD7</accession>
<sequence length="226" mass="25023">MSMRAVRQLLPDDTILSWPEYRACFSYKDPTDDVKTVNMYELLGPDFVAEDEQDGAYVEERLQNLTLKNVIDNASGSVSGNVSGNTNRNGSGYNTGNASANSSGDIHSGNDAAGDDSDGGGWQTVVNNSDPGKRHRRVVNQQQDCPYGLRCKKQDDCGYRHTGQERRLFRQNLNQNLGKRKTQMSLSATAQIQIASPESGERRGGPPLRDADIRELHRRELIHGIL</sequence>
<feature type="region of interest" description="Disordered" evidence="1">
    <location>
        <begin position="73"/>
        <end position="140"/>
    </location>
</feature>
<dbReference type="EMBL" id="OUUZ01000019">
    <property type="protein sequence ID" value="SPQ27156.1"/>
    <property type="molecule type" value="Genomic_DNA"/>
</dbReference>
<protein>
    <submittedName>
        <fullName evidence="2">C0b5b1c1-6cb5-4cdf-88b1-bbb2d7024151</fullName>
    </submittedName>
</protein>
<proteinExistence type="predicted"/>
<dbReference type="AlphaFoldDB" id="A0A446BXD7"/>
<reference evidence="2 3" key="1">
    <citation type="submission" date="2018-04" db="EMBL/GenBank/DDBJ databases">
        <authorList>
            <person name="Huttner S."/>
            <person name="Dainat J."/>
        </authorList>
    </citation>
    <scope>NUCLEOTIDE SEQUENCE [LARGE SCALE GENOMIC DNA]</scope>
</reference>
<evidence type="ECO:0000313" key="3">
    <source>
        <dbReference type="Proteomes" id="UP000289323"/>
    </source>
</evidence>
<feature type="compositionally biased region" description="Low complexity" evidence="1">
    <location>
        <begin position="73"/>
        <end position="92"/>
    </location>
</feature>
<name>A0A446BXD7_9PEZI</name>
<evidence type="ECO:0000313" key="2">
    <source>
        <dbReference type="EMBL" id="SPQ27156.1"/>
    </source>
</evidence>
<gene>
    <name evidence="2" type="ORF">TT172_LOCUS9575</name>
</gene>
<organism evidence="2 3">
    <name type="scientific">Thermothielavioides terrestris</name>
    <dbReference type="NCBI Taxonomy" id="2587410"/>
    <lineage>
        <taxon>Eukaryota</taxon>
        <taxon>Fungi</taxon>
        <taxon>Dikarya</taxon>
        <taxon>Ascomycota</taxon>
        <taxon>Pezizomycotina</taxon>
        <taxon>Sordariomycetes</taxon>
        <taxon>Sordariomycetidae</taxon>
        <taxon>Sordariales</taxon>
        <taxon>Chaetomiaceae</taxon>
        <taxon>Thermothielavioides</taxon>
    </lineage>
</organism>